<keyword evidence="11" id="KW-1185">Reference proteome</keyword>
<evidence type="ECO:0000256" key="2">
    <source>
        <dbReference type="ARBA" id="ARBA00004922"/>
    </source>
</evidence>
<accession>A0A2K6LUI9</accession>
<sequence length="194" mass="21739">MKLGGMHSPFRARLEPEDPATERSAFTERYAGSGLVTRLRERPALLVSSTSWTEFEQLILDGHNLPSLVCVITGSADLGVCLHTSSSGLDLPMKVVDMFGCCLPVCAVNFKCLHELVKHEENGLVFEDSEELAAQLQMLFSNFPDPAGKLNQFRKNLRESEQLRWDESWVQTVLPLRLKPQDPCCPPYSFLEVS</sequence>
<evidence type="ECO:0000256" key="8">
    <source>
        <dbReference type="ARBA" id="ARBA00023136"/>
    </source>
</evidence>
<dbReference type="PANTHER" id="PTHR13036">
    <property type="entry name" value="BETA1,4 MANNOSYLTRANSFERASE"/>
    <property type="match status" value="1"/>
</dbReference>
<keyword evidence="7" id="KW-1133">Transmembrane helix</keyword>
<dbReference type="GO" id="GO:0005783">
    <property type="term" value="C:endoplasmic reticulum"/>
    <property type="evidence" value="ECO:0007669"/>
    <property type="project" value="TreeGrafter"/>
</dbReference>
<proteinExistence type="predicted"/>
<evidence type="ECO:0000256" key="5">
    <source>
        <dbReference type="ARBA" id="ARBA00022692"/>
    </source>
</evidence>
<reference evidence="10" key="3">
    <citation type="submission" date="2025-09" db="UniProtKB">
        <authorList>
            <consortium name="Ensembl"/>
        </authorList>
    </citation>
    <scope>IDENTIFICATION</scope>
</reference>
<reference evidence="10 11" key="1">
    <citation type="submission" date="2016-06" db="EMBL/GenBank/DDBJ databases">
        <title>Genome of Rhinopithecus bieti.</title>
        <authorList>
            <person name="Wu"/>
            <person name="C.-I. and Zhang"/>
            <person name="Y."/>
        </authorList>
    </citation>
    <scope>NUCLEOTIDE SEQUENCE</scope>
</reference>
<keyword evidence="4" id="KW-0808">Transferase</keyword>
<dbReference type="FunFam" id="3.40.50.2000:FF:000246">
    <property type="entry name" value="ALG1, chitobiosyldiphosphodolichol beta-mannosyltransferase like"/>
    <property type="match status" value="1"/>
</dbReference>
<dbReference type="Proteomes" id="UP000233180">
    <property type="component" value="Unassembled WGS sequence"/>
</dbReference>
<evidence type="ECO:0000256" key="3">
    <source>
        <dbReference type="ARBA" id="ARBA00022676"/>
    </source>
</evidence>
<evidence type="ECO:0000256" key="1">
    <source>
        <dbReference type="ARBA" id="ARBA00004389"/>
    </source>
</evidence>
<dbReference type="Ensembl" id="ENSRBIT00000051113.1">
    <property type="protein sequence ID" value="ENSRBIP00000027186.1"/>
    <property type="gene ID" value="ENSRBIG00000037457.1"/>
</dbReference>
<dbReference type="PANTHER" id="PTHR13036:SF0">
    <property type="entry name" value="CHITOBIOSYLDIPHOSPHODOLICHOL BETA-MANNOSYLTRANSFERASE"/>
    <property type="match status" value="1"/>
</dbReference>
<keyword evidence="3" id="KW-0328">Glycosyltransferase</keyword>
<keyword evidence="8" id="KW-0472">Membrane</keyword>
<keyword evidence="5" id="KW-0812">Transmembrane</keyword>
<name>A0A2K6LUI9_RHIBE</name>
<dbReference type="Pfam" id="PF13692">
    <property type="entry name" value="Glyco_trans_1_4"/>
    <property type="match status" value="1"/>
</dbReference>
<reference evidence="10" key="2">
    <citation type="submission" date="2025-08" db="UniProtKB">
        <authorList>
            <consortium name="Ensembl"/>
        </authorList>
    </citation>
    <scope>IDENTIFICATION</scope>
</reference>
<dbReference type="SUPFAM" id="SSF53756">
    <property type="entry name" value="UDP-Glycosyltransferase/glycogen phosphorylase"/>
    <property type="match status" value="1"/>
</dbReference>
<dbReference type="GO" id="GO:0000030">
    <property type="term" value="F:mannosyltransferase activity"/>
    <property type="evidence" value="ECO:0007669"/>
    <property type="project" value="InterPro"/>
</dbReference>
<dbReference type="Gene3D" id="3.40.50.2000">
    <property type="entry name" value="Glycogen Phosphorylase B"/>
    <property type="match status" value="1"/>
</dbReference>
<protein>
    <submittedName>
        <fullName evidence="10">ALG1 chitobiosyldiphosphodolichol beta-mannosyltransferase</fullName>
    </submittedName>
</protein>
<evidence type="ECO:0000313" key="11">
    <source>
        <dbReference type="Proteomes" id="UP000233180"/>
    </source>
</evidence>
<evidence type="ECO:0000256" key="4">
    <source>
        <dbReference type="ARBA" id="ARBA00022679"/>
    </source>
</evidence>
<comment type="pathway">
    <text evidence="2">Protein modification; protein glycosylation.</text>
</comment>
<evidence type="ECO:0000256" key="9">
    <source>
        <dbReference type="SAM" id="MobiDB-lite"/>
    </source>
</evidence>
<evidence type="ECO:0000256" key="6">
    <source>
        <dbReference type="ARBA" id="ARBA00022824"/>
    </source>
</evidence>
<dbReference type="GeneTree" id="ENSGT00390000008647"/>
<dbReference type="AlphaFoldDB" id="A0A2K6LUI9"/>
<feature type="region of interest" description="Disordered" evidence="9">
    <location>
        <begin position="1"/>
        <end position="23"/>
    </location>
</feature>
<comment type="subcellular location">
    <subcellularLocation>
        <location evidence="1">Endoplasmic reticulum membrane</location>
        <topology evidence="1">Single-pass membrane protein</topology>
    </subcellularLocation>
</comment>
<organism evidence="10 11">
    <name type="scientific">Rhinopithecus bieti</name>
    <name type="common">Black snub-nosed monkey</name>
    <name type="synonym">Pygathrix bieti</name>
    <dbReference type="NCBI Taxonomy" id="61621"/>
    <lineage>
        <taxon>Eukaryota</taxon>
        <taxon>Metazoa</taxon>
        <taxon>Chordata</taxon>
        <taxon>Craniata</taxon>
        <taxon>Vertebrata</taxon>
        <taxon>Euteleostomi</taxon>
        <taxon>Mammalia</taxon>
        <taxon>Eutheria</taxon>
        <taxon>Euarchontoglires</taxon>
        <taxon>Primates</taxon>
        <taxon>Haplorrhini</taxon>
        <taxon>Catarrhini</taxon>
        <taxon>Cercopithecidae</taxon>
        <taxon>Colobinae</taxon>
        <taxon>Rhinopithecus</taxon>
    </lineage>
</organism>
<evidence type="ECO:0000313" key="10">
    <source>
        <dbReference type="Ensembl" id="ENSRBIP00000027186.1"/>
    </source>
</evidence>
<keyword evidence="6" id="KW-0256">Endoplasmic reticulum</keyword>
<dbReference type="InterPro" id="IPR026051">
    <property type="entry name" value="ALG1-like"/>
</dbReference>
<evidence type="ECO:0000256" key="7">
    <source>
        <dbReference type="ARBA" id="ARBA00022989"/>
    </source>
</evidence>